<name>A0A9W9WZP7_9EURO</name>
<proteinExistence type="predicted"/>
<gene>
    <name evidence="1" type="ORF">N7530_004670</name>
</gene>
<comment type="caution">
    <text evidence="1">The sequence shown here is derived from an EMBL/GenBank/DDBJ whole genome shotgun (WGS) entry which is preliminary data.</text>
</comment>
<accession>A0A9W9WZP7</accession>
<reference evidence="1" key="1">
    <citation type="submission" date="2022-12" db="EMBL/GenBank/DDBJ databases">
        <authorList>
            <person name="Petersen C."/>
        </authorList>
    </citation>
    <scope>NUCLEOTIDE SEQUENCE</scope>
    <source>
        <strain evidence="1">IBT 17660</strain>
    </source>
</reference>
<protein>
    <submittedName>
        <fullName evidence="1">Uncharacterized protein</fullName>
    </submittedName>
</protein>
<evidence type="ECO:0000313" key="2">
    <source>
        <dbReference type="Proteomes" id="UP001147760"/>
    </source>
</evidence>
<evidence type="ECO:0000313" key="1">
    <source>
        <dbReference type="EMBL" id="KAJ5479161.1"/>
    </source>
</evidence>
<organism evidence="1 2">
    <name type="scientific">Penicillium desertorum</name>
    <dbReference type="NCBI Taxonomy" id="1303715"/>
    <lineage>
        <taxon>Eukaryota</taxon>
        <taxon>Fungi</taxon>
        <taxon>Dikarya</taxon>
        <taxon>Ascomycota</taxon>
        <taxon>Pezizomycotina</taxon>
        <taxon>Eurotiomycetes</taxon>
        <taxon>Eurotiomycetidae</taxon>
        <taxon>Eurotiales</taxon>
        <taxon>Aspergillaceae</taxon>
        <taxon>Penicillium</taxon>
    </lineage>
</organism>
<dbReference type="Proteomes" id="UP001147760">
    <property type="component" value="Unassembled WGS sequence"/>
</dbReference>
<dbReference type="EMBL" id="JAPWDO010000003">
    <property type="protein sequence ID" value="KAJ5479161.1"/>
    <property type="molecule type" value="Genomic_DNA"/>
</dbReference>
<reference evidence="1" key="2">
    <citation type="journal article" date="2023" name="IMA Fungus">
        <title>Comparative genomic study of the Penicillium genus elucidates a diverse pangenome and 15 lateral gene transfer events.</title>
        <authorList>
            <person name="Petersen C."/>
            <person name="Sorensen T."/>
            <person name="Nielsen M.R."/>
            <person name="Sondergaard T.E."/>
            <person name="Sorensen J.L."/>
            <person name="Fitzpatrick D.A."/>
            <person name="Frisvad J.C."/>
            <person name="Nielsen K.L."/>
        </authorList>
    </citation>
    <scope>NUCLEOTIDE SEQUENCE</scope>
    <source>
        <strain evidence="1">IBT 17660</strain>
    </source>
</reference>
<dbReference type="AlphaFoldDB" id="A0A9W9WZP7"/>
<sequence>MAHNRTDLDTIDLVLQTELEEVEEALRSLKRHGNGGTAPIRDQMIKTMLYCNGEASFSGE</sequence>
<keyword evidence="2" id="KW-1185">Reference proteome</keyword>